<keyword evidence="1" id="KW-0067">ATP-binding</keyword>
<dbReference type="RefSeq" id="WP_158008295.1">
    <property type="nucleotide sequence ID" value="NZ_LPWG01000012.1"/>
</dbReference>
<dbReference type="EMBL" id="LPWG01000012">
    <property type="protein sequence ID" value="ODR98895.1"/>
    <property type="molecule type" value="Genomic_DNA"/>
</dbReference>
<dbReference type="GO" id="GO:0005524">
    <property type="term" value="F:ATP binding"/>
    <property type="evidence" value="ECO:0007669"/>
    <property type="project" value="UniProtKB-UniRule"/>
</dbReference>
<comment type="caution">
    <text evidence="3">The sequence shown here is derived from an EMBL/GenBank/DDBJ whole genome shotgun (WGS) entry which is preliminary data.</text>
</comment>
<keyword evidence="4" id="KW-1185">Reference proteome</keyword>
<evidence type="ECO:0000313" key="3">
    <source>
        <dbReference type="EMBL" id="ODR98895.1"/>
    </source>
</evidence>
<evidence type="ECO:0000313" key="4">
    <source>
        <dbReference type="Proteomes" id="UP000094501"/>
    </source>
</evidence>
<protein>
    <recommendedName>
        <fullName evidence="2">ATP-grasp domain-containing protein</fullName>
    </recommendedName>
</protein>
<dbReference type="SUPFAM" id="SSF56059">
    <property type="entry name" value="Glutathione synthetase ATP-binding domain-like"/>
    <property type="match status" value="1"/>
</dbReference>
<dbReference type="OrthoDB" id="1804072at2"/>
<dbReference type="Gene3D" id="3.30.470.20">
    <property type="entry name" value="ATP-grasp fold, B domain"/>
    <property type="match status" value="1"/>
</dbReference>
<evidence type="ECO:0000256" key="1">
    <source>
        <dbReference type="PROSITE-ProRule" id="PRU00409"/>
    </source>
</evidence>
<gene>
    <name evidence="3" type="ORF">AUC68_06890</name>
</gene>
<feature type="domain" description="ATP-grasp" evidence="2">
    <location>
        <begin position="95"/>
        <end position="166"/>
    </location>
</feature>
<accession>A0A1E3VZA3</accession>
<dbReference type="PROSITE" id="PS50975">
    <property type="entry name" value="ATP_GRASP"/>
    <property type="match status" value="1"/>
</dbReference>
<dbReference type="STRING" id="1774968.AUC68_06890"/>
<evidence type="ECO:0000259" key="2">
    <source>
        <dbReference type="PROSITE" id="PS50975"/>
    </source>
</evidence>
<dbReference type="AlphaFoldDB" id="A0A1E3VZA3"/>
<reference evidence="3 4" key="1">
    <citation type="journal article" date="2016" name="Environ. Microbiol.">
        <title>New Methyloceanibacter diversity from North Sea sediments includes methanotroph containing solely the soluble methane monooxygenase.</title>
        <authorList>
            <person name="Vekeman B."/>
            <person name="Kerckhof F.M."/>
            <person name="Cremers G."/>
            <person name="de Vos P."/>
            <person name="Vandamme P."/>
            <person name="Boon N."/>
            <person name="Op den Camp H.J."/>
            <person name="Heylen K."/>
        </authorList>
    </citation>
    <scope>NUCLEOTIDE SEQUENCE [LARGE SCALE GENOMIC DNA]</scope>
    <source>
        <strain evidence="3 4">R-67174</strain>
    </source>
</reference>
<dbReference type="Pfam" id="PF02655">
    <property type="entry name" value="ATP-grasp_3"/>
    <property type="match status" value="1"/>
</dbReference>
<organism evidence="3 4">
    <name type="scientific">Methyloceanibacter methanicus</name>
    <dbReference type="NCBI Taxonomy" id="1774968"/>
    <lineage>
        <taxon>Bacteria</taxon>
        <taxon>Pseudomonadati</taxon>
        <taxon>Pseudomonadota</taxon>
        <taxon>Alphaproteobacteria</taxon>
        <taxon>Hyphomicrobiales</taxon>
        <taxon>Hyphomicrobiaceae</taxon>
        <taxon>Methyloceanibacter</taxon>
    </lineage>
</organism>
<dbReference type="InterPro" id="IPR003806">
    <property type="entry name" value="ATP-grasp_PylC-type"/>
</dbReference>
<proteinExistence type="predicted"/>
<dbReference type="InterPro" id="IPR011761">
    <property type="entry name" value="ATP-grasp"/>
</dbReference>
<name>A0A1E3VZA3_9HYPH</name>
<dbReference type="GO" id="GO:0046872">
    <property type="term" value="F:metal ion binding"/>
    <property type="evidence" value="ECO:0007669"/>
    <property type="project" value="InterPro"/>
</dbReference>
<dbReference type="Proteomes" id="UP000094501">
    <property type="component" value="Unassembled WGS sequence"/>
</dbReference>
<keyword evidence="1" id="KW-0547">Nucleotide-binding</keyword>
<sequence length="258" mass="27358">MGRYGIAHPETRLGAPRDPKGWIAKRRGGAGGSHIGLAGAPKDRADLYFQRLVPGRSISALFAAAGNDAVVLGFSEQWTAPAPGKPWRFGGACQPADLSRSASARMTEIILRLAAAFGLTGLNSADFVLQGDDPVLLEVNPRPGATLDIFASTPTPLLDIHLDAVQHGALPSRAPVFESAAASAIAFAPETLTIPIQMAWPAWAADLPKIGQRIDKERPICTLLARAGSVDDARRLLQTRINDLLSALAVSEHPERTQ</sequence>